<dbReference type="Proteomes" id="UP000027195">
    <property type="component" value="Unassembled WGS sequence"/>
</dbReference>
<dbReference type="EMBL" id="KL198095">
    <property type="protein sequence ID" value="KDQ08088.1"/>
    <property type="molecule type" value="Genomic_DNA"/>
</dbReference>
<dbReference type="AlphaFoldDB" id="A0A067LXH0"/>
<proteinExistence type="predicted"/>
<keyword evidence="2" id="KW-1185">Reference proteome</keyword>
<sequence length="126" mass="14484">PHSGKSYFLQFALAKALAIKHPVVLCNQENLFYLFTERAGRRVRIGDFNDRLPKNTLVLCDSREGITSPPMHFTEPMSTAFVVQATSPRISRWKEWSKQRNAQIWTMDLWSEEEIAAARWASSISV</sequence>
<evidence type="ECO:0000313" key="2">
    <source>
        <dbReference type="Proteomes" id="UP000027195"/>
    </source>
</evidence>
<evidence type="ECO:0000313" key="1">
    <source>
        <dbReference type="EMBL" id="KDQ08088.1"/>
    </source>
</evidence>
<accession>A0A067LXH0</accession>
<organism evidence="1 2">
    <name type="scientific">Botryobasidium botryosum (strain FD-172 SS1)</name>
    <dbReference type="NCBI Taxonomy" id="930990"/>
    <lineage>
        <taxon>Eukaryota</taxon>
        <taxon>Fungi</taxon>
        <taxon>Dikarya</taxon>
        <taxon>Basidiomycota</taxon>
        <taxon>Agaricomycotina</taxon>
        <taxon>Agaricomycetes</taxon>
        <taxon>Cantharellales</taxon>
        <taxon>Botryobasidiaceae</taxon>
        <taxon>Botryobasidium</taxon>
    </lineage>
</organism>
<dbReference type="OrthoDB" id="2340858at2759"/>
<name>A0A067LXH0_BOTB1</name>
<reference evidence="2" key="1">
    <citation type="journal article" date="2014" name="Proc. Natl. Acad. Sci. U.S.A.">
        <title>Extensive sampling of basidiomycete genomes demonstrates inadequacy of the white-rot/brown-rot paradigm for wood decay fungi.</title>
        <authorList>
            <person name="Riley R."/>
            <person name="Salamov A.A."/>
            <person name="Brown D.W."/>
            <person name="Nagy L.G."/>
            <person name="Floudas D."/>
            <person name="Held B.W."/>
            <person name="Levasseur A."/>
            <person name="Lombard V."/>
            <person name="Morin E."/>
            <person name="Otillar R."/>
            <person name="Lindquist E.A."/>
            <person name="Sun H."/>
            <person name="LaButti K.M."/>
            <person name="Schmutz J."/>
            <person name="Jabbour D."/>
            <person name="Luo H."/>
            <person name="Baker S.E."/>
            <person name="Pisabarro A.G."/>
            <person name="Walton J.D."/>
            <person name="Blanchette R.A."/>
            <person name="Henrissat B."/>
            <person name="Martin F."/>
            <person name="Cullen D."/>
            <person name="Hibbett D.S."/>
            <person name="Grigoriev I.V."/>
        </authorList>
    </citation>
    <scope>NUCLEOTIDE SEQUENCE [LARGE SCALE GENOMIC DNA]</scope>
    <source>
        <strain evidence="2">FD-172 SS1</strain>
    </source>
</reference>
<dbReference type="HOGENOM" id="CLU_2055193_0_0_1"/>
<feature type="non-terminal residue" evidence="1">
    <location>
        <position position="1"/>
    </location>
</feature>
<gene>
    <name evidence="1" type="ORF">BOTBODRAFT_119043</name>
</gene>
<protein>
    <submittedName>
        <fullName evidence="1">Uncharacterized protein</fullName>
    </submittedName>
</protein>
<dbReference type="InParanoid" id="A0A067LXH0"/>